<dbReference type="AlphaFoldDB" id="A0A645AFK5"/>
<dbReference type="Pfam" id="PF18962">
    <property type="entry name" value="Por_Secre_tail"/>
    <property type="match status" value="1"/>
</dbReference>
<dbReference type="Gene3D" id="2.160.20.10">
    <property type="entry name" value="Single-stranded right-handed beta-helix, Pectin lyase-like"/>
    <property type="match status" value="1"/>
</dbReference>
<dbReference type="InterPro" id="IPR012334">
    <property type="entry name" value="Pectin_lyas_fold"/>
</dbReference>
<feature type="domain" description="Secretion system C-terminal sorting" evidence="1">
    <location>
        <begin position="609"/>
        <end position="679"/>
    </location>
</feature>
<evidence type="ECO:0000313" key="2">
    <source>
        <dbReference type="EMBL" id="MPM51787.1"/>
    </source>
</evidence>
<evidence type="ECO:0000259" key="1">
    <source>
        <dbReference type="Pfam" id="PF18962"/>
    </source>
</evidence>
<dbReference type="InterPro" id="IPR006626">
    <property type="entry name" value="PbH1"/>
</dbReference>
<dbReference type="InterPro" id="IPR026444">
    <property type="entry name" value="Secre_tail"/>
</dbReference>
<dbReference type="SMART" id="SM00710">
    <property type="entry name" value="PbH1"/>
    <property type="match status" value="4"/>
</dbReference>
<sequence length="680" mass="71224">MKIFSIIFLCVFALTAQATVYTVTNTNTSGAGSLYAALTTANTAPGAPHSIVFNIPVSDPNYNAAKGVWVINITNSTKLPYIIGSNISIDASTQTTNVGNTNANGPEIVLDGGGNTDFCFFAMNAANITIRGFNIRQFTYGIQISGSTSTGWQIAGNYIGTNETASDTAGCYIGVEFLNNAGYATIGGLNAEDRNIISGNEHIGLRLLSSSHNMVINNYIGVDRTGTFAIRNYDGLSLEAYTQYNHIGGNTPAARNVISGNVAYGLPLIGYDTQHNVIQGNYIGTNAAGTEAIPNTYGILFDDGSHYNTVGGLGNCEGNLLSGNSGYGLFLYNNGTTENWCYGNLIGTDYSGTAAVPNGNGVVIDGIATRHVLDKNVISGNTQNGIAIHITGTNEHHITRNLIGTDITGTQPLGNGADGIRIAEGGQFNVIGGSDSGNVIAYNGGNGITVLTAADYGNSFSENLIYGNAQLGIDLYPQGVTDNDAGDGDAGANQLMNFPVLDSASFDAGSETTTVYGHIDNPLAQFCRVELFGSCGDASNHGQANEYLGTVTPLSGGSFSFVISAVLAWNFVTATATDSSGNTSEFALNLELPGSNSIAEQETESVFTVYPNPADEYIYIENKADGGFQVELINAAGQIVLCRYFSDGTAVIDASVLQSGLYEVVFESKNGTEIQKLIIK</sequence>
<dbReference type="NCBIfam" id="TIGR04183">
    <property type="entry name" value="Por_Secre_tail"/>
    <property type="match status" value="1"/>
</dbReference>
<proteinExistence type="predicted"/>
<comment type="caution">
    <text evidence="2">The sequence shown here is derived from an EMBL/GenBank/DDBJ whole genome shotgun (WGS) entry which is preliminary data.</text>
</comment>
<gene>
    <name evidence="2" type="ORF">SDC9_98538</name>
</gene>
<dbReference type="EMBL" id="VSSQ01013570">
    <property type="protein sequence ID" value="MPM51787.1"/>
    <property type="molecule type" value="Genomic_DNA"/>
</dbReference>
<protein>
    <recommendedName>
        <fullName evidence="1">Secretion system C-terminal sorting domain-containing protein</fullName>
    </recommendedName>
</protein>
<reference evidence="2" key="1">
    <citation type="submission" date="2019-08" db="EMBL/GenBank/DDBJ databases">
        <authorList>
            <person name="Kucharzyk K."/>
            <person name="Murdoch R.W."/>
            <person name="Higgins S."/>
            <person name="Loffler F."/>
        </authorList>
    </citation>
    <scope>NUCLEOTIDE SEQUENCE</scope>
</reference>
<accession>A0A645AFK5</accession>
<name>A0A645AFK5_9ZZZZ</name>
<organism evidence="2">
    <name type="scientific">bioreactor metagenome</name>
    <dbReference type="NCBI Taxonomy" id="1076179"/>
    <lineage>
        <taxon>unclassified sequences</taxon>
        <taxon>metagenomes</taxon>
        <taxon>ecological metagenomes</taxon>
    </lineage>
</organism>